<evidence type="ECO:0000313" key="8">
    <source>
        <dbReference type="Proteomes" id="UP000298545"/>
    </source>
</evidence>
<dbReference type="CDD" id="cd00002">
    <property type="entry name" value="YbaK_deacylase"/>
    <property type="match status" value="1"/>
</dbReference>
<dbReference type="NCBIfam" id="TIGR00011">
    <property type="entry name" value="YbaK_EbsC"/>
    <property type="match status" value="1"/>
</dbReference>
<evidence type="ECO:0000313" key="6">
    <source>
        <dbReference type="EMBL" id="QCI99940.1"/>
    </source>
</evidence>
<dbReference type="EC" id="4.2.-.-" evidence="4"/>
<accession>A0A4D7E4K1</accession>
<dbReference type="GO" id="GO:0016829">
    <property type="term" value="F:lyase activity"/>
    <property type="evidence" value="ECO:0007669"/>
    <property type="project" value="UniProtKB-KW"/>
</dbReference>
<evidence type="ECO:0000256" key="3">
    <source>
        <dbReference type="ARBA" id="ARBA00023239"/>
    </source>
</evidence>
<dbReference type="RefSeq" id="WP_027674000.1">
    <property type="nucleotide sequence ID" value="NZ_CP039692.1"/>
</dbReference>
<dbReference type="GO" id="GO:0006412">
    <property type="term" value="P:translation"/>
    <property type="evidence" value="ECO:0007669"/>
    <property type="project" value="UniProtKB-KW"/>
</dbReference>
<evidence type="ECO:0000313" key="7">
    <source>
        <dbReference type="EMBL" id="QYA09619.1"/>
    </source>
</evidence>
<name>A0A4D7E4K1_9HYPH</name>
<sequence length="158" mass="16751">MSKTTRATQMLTKAGVSFTTVTYDYDPNADRIGLQAAEAIGEPPHIVLKTLMAEVDGKAVCVVVPSDREVSMKKLAATFGGKSANMMKPADAERATGYHVGGISPFGQKKLVPTAIEVQAMDHDYVYMNGGQRGLQIRVSPKDALAVLNAKAAALIAD</sequence>
<dbReference type="PIRSF" id="PIRSF006181">
    <property type="entry name" value="EbsC_YbaK"/>
    <property type="match status" value="1"/>
</dbReference>
<gene>
    <name evidence="6" type="primary">ybaK</name>
    <name evidence="6" type="ORF">CFBP5473_18470</name>
    <name evidence="7" type="ORF">J5285_19865</name>
</gene>
<evidence type="ECO:0000256" key="1">
    <source>
        <dbReference type="ARBA" id="ARBA00009798"/>
    </source>
</evidence>
<dbReference type="EMBL" id="CP072168">
    <property type="protein sequence ID" value="QYA09619.1"/>
    <property type="molecule type" value="Genomic_DNA"/>
</dbReference>
<dbReference type="InterPro" id="IPR007214">
    <property type="entry name" value="YbaK/aa-tRNA-synth-assoc-dom"/>
</dbReference>
<dbReference type="PANTHER" id="PTHR30411:SF0">
    <property type="entry name" value="CYS-TRNA(PRO)_CYS-TRNA(CYS) DEACYLASE YBAK"/>
    <property type="match status" value="1"/>
</dbReference>
<dbReference type="GO" id="GO:0002161">
    <property type="term" value="F:aminoacyl-tRNA deacylase activity"/>
    <property type="evidence" value="ECO:0007669"/>
    <property type="project" value="InterPro"/>
</dbReference>
<dbReference type="InterPro" id="IPR036754">
    <property type="entry name" value="YbaK/aa-tRNA-synt-asso_dom_sf"/>
</dbReference>
<evidence type="ECO:0000256" key="2">
    <source>
        <dbReference type="ARBA" id="ARBA00022917"/>
    </source>
</evidence>
<dbReference type="STRING" id="1367849.GCA_000518585_01131"/>
<dbReference type="EMBL" id="CP039692">
    <property type="protein sequence ID" value="QCI99940.1"/>
    <property type="molecule type" value="Genomic_DNA"/>
</dbReference>
<dbReference type="Pfam" id="PF04073">
    <property type="entry name" value="tRNA_edit"/>
    <property type="match status" value="1"/>
</dbReference>
<dbReference type="AlphaFoldDB" id="A0A4D7E4K1"/>
<dbReference type="Gene3D" id="3.90.960.10">
    <property type="entry name" value="YbaK/aminoacyl-tRNA synthetase-associated domain"/>
    <property type="match status" value="1"/>
</dbReference>
<dbReference type="Proteomes" id="UP000298545">
    <property type="component" value="Chromosome linear"/>
</dbReference>
<evidence type="ECO:0000259" key="5">
    <source>
        <dbReference type="Pfam" id="PF04073"/>
    </source>
</evidence>
<keyword evidence="2 4" id="KW-0648">Protein biosynthesis</keyword>
<proteinExistence type="inferred from homology"/>
<reference evidence="7 9" key="2">
    <citation type="submission" date="2021-03" db="EMBL/GenBank/DDBJ databases">
        <title>Rapid diversification of plasmids in a genus of pathogenic and nitrogen fixing bacteria.</title>
        <authorList>
            <person name="Weisberg A.J."/>
            <person name="Miller M."/>
            <person name="Ream W."/>
            <person name="Grunwald N.J."/>
            <person name="Chang J.H."/>
        </authorList>
    </citation>
    <scope>NUCLEOTIDE SEQUENCE [LARGE SCALE GENOMIC DNA]</scope>
    <source>
        <strain evidence="7 9">AF3.44</strain>
    </source>
</reference>
<keyword evidence="9" id="KW-1185">Reference proteome</keyword>
<feature type="domain" description="YbaK/aminoacyl-tRNA synthetase-associated" evidence="5">
    <location>
        <begin position="34"/>
        <end position="144"/>
    </location>
</feature>
<dbReference type="InterPro" id="IPR004369">
    <property type="entry name" value="Prolyl-tRNA_editing_YbaK/EbsC"/>
</dbReference>
<organism evidence="6 8">
    <name type="scientific">Agrobacterium larrymoorei</name>
    <dbReference type="NCBI Taxonomy" id="160699"/>
    <lineage>
        <taxon>Bacteria</taxon>
        <taxon>Pseudomonadati</taxon>
        <taxon>Pseudomonadota</taxon>
        <taxon>Alphaproteobacteria</taxon>
        <taxon>Hyphomicrobiales</taxon>
        <taxon>Rhizobiaceae</taxon>
        <taxon>Rhizobium/Agrobacterium group</taxon>
        <taxon>Agrobacterium</taxon>
    </lineage>
</organism>
<evidence type="ECO:0000313" key="9">
    <source>
        <dbReference type="Proteomes" id="UP000826513"/>
    </source>
</evidence>
<evidence type="ECO:0000256" key="4">
    <source>
        <dbReference type="PIRNR" id="PIRNR006181"/>
    </source>
</evidence>
<dbReference type="PANTHER" id="PTHR30411">
    <property type="entry name" value="CYTOPLASMIC PROTEIN"/>
    <property type="match status" value="1"/>
</dbReference>
<comment type="similarity">
    <text evidence="1 4">Belongs to the prolyl-tRNA editing family. YbaK/EbsC subfamily.</text>
</comment>
<protein>
    <recommendedName>
        <fullName evidence="4">Cys-tRNA(Pro)/Cys-tRNA(Cys) deacylase</fullName>
        <ecNumber evidence="4">4.2.-.-</ecNumber>
    </recommendedName>
</protein>
<reference evidence="6 8" key="1">
    <citation type="submission" date="2019-04" db="EMBL/GenBank/DDBJ databases">
        <title>Complete genome sequence of Agrobacterium larrymoorei CFBP5473.</title>
        <authorList>
            <person name="Haryono M."/>
            <person name="Chou L."/>
            <person name="Lin Y.-C."/>
            <person name="Lai E.-M."/>
            <person name="Kuo C.-H."/>
        </authorList>
    </citation>
    <scope>NUCLEOTIDE SEQUENCE [LARGE SCALE GENOMIC DNA]</scope>
    <source>
        <strain evidence="6 8">CFBP5473</strain>
    </source>
</reference>
<dbReference type="KEGG" id="alf:CFBP5473_18470"/>
<dbReference type="OrthoDB" id="9809296at2"/>
<keyword evidence="3 4" id="KW-0456">Lyase</keyword>
<dbReference type="Proteomes" id="UP000826513">
    <property type="component" value="Chromosome 2"/>
</dbReference>
<dbReference type="SUPFAM" id="SSF55826">
    <property type="entry name" value="YbaK/ProRS associated domain"/>
    <property type="match status" value="1"/>
</dbReference>